<keyword evidence="9" id="KW-1185">Reference proteome</keyword>
<dbReference type="Proteomes" id="UP000278886">
    <property type="component" value="Chromosome"/>
</dbReference>
<keyword evidence="2" id="KW-0964">Secreted</keyword>
<evidence type="ECO:0000256" key="4">
    <source>
        <dbReference type="ARBA" id="ARBA00023088"/>
    </source>
</evidence>
<keyword evidence="6" id="KW-1133">Transmembrane helix</keyword>
<dbReference type="InterPro" id="IPR019931">
    <property type="entry name" value="LPXTG_anchor"/>
</dbReference>
<feature type="region of interest" description="Disordered" evidence="5">
    <location>
        <begin position="1"/>
        <end position="32"/>
    </location>
</feature>
<evidence type="ECO:0000313" key="8">
    <source>
        <dbReference type="EMBL" id="AYF99551.1"/>
    </source>
</evidence>
<keyword evidence="1" id="KW-0134">Cell wall</keyword>
<feature type="transmembrane region" description="Helical" evidence="6">
    <location>
        <begin position="213"/>
        <end position="236"/>
    </location>
</feature>
<proteinExistence type="predicted"/>
<evidence type="ECO:0000256" key="5">
    <source>
        <dbReference type="SAM" id="MobiDB-lite"/>
    </source>
</evidence>
<gene>
    <name evidence="8" type="ORF">D7I47_10420</name>
</gene>
<dbReference type="KEGG" id="lyd:D7I47_10420"/>
<evidence type="ECO:0000256" key="3">
    <source>
        <dbReference type="ARBA" id="ARBA00022729"/>
    </source>
</evidence>
<evidence type="ECO:0000256" key="1">
    <source>
        <dbReference type="ARBA" id="ARBA00022512"/>
    </source>
</evidence>
<dbReference type="NCBIfam" id="TIGR01167">
    <property type="entry name" value="LPXTG_anchor"/>
    <property type="match status" value="1"/>
</dbReference>
<evidence type="ECO:0000313" key="9">
    <source>
        <dbReference type="Proteomes" id="UP000278886"/>
    </source>
</evidence>
<keyword evidence="6" id="KW-0472">Membrane</keyword>
<evidence type="ECO:0000256" key="6">
    <source>
        <dbReference type="SAM" id="Phobius"/>
    </source>
</evidence>
<protein>
    <submittedName>
        <fullName evidence="8">LPXTG cell wall anchor domain-containing protein</fullName>
    </submittedName>
</protein>
<dbReference type="Pfam" id="PF00746">
    <property type="entry name" value="Gram_pos_anchor"/>
    <property type="match status" value="1"/>
</dbReference>
<feature type="domain" description="Gram-positive cocci surface proteins LPxTG" evidence="7">
    <location>
        <begin position="415"/>
        <end position="452"/>
    </location>
</feature>
<sequence>MECIERQRRRDGLSPLSQRCDDADRESEPEHDQLHRYRRVRQLGQLVHRRRRRRRWERLRYLRGRRLHVPSGHRVPHHLSRIHADALRRRRERERWRSTPGAGLLDVDQPAVHLHLRFVQLGPAVSGEQFGPSVVDERFDDRQRLRGAGGRVLEQRSSLLALRRPLPLGHRCRERRHHGGALCDVREPELRSLPCRGRHVPAAGELRRDRDRAAVLGVGVLMGWIIRLTAVVLLVMTACLGPLAGAPSAQAATPEIVVSTDGVNFAPTTSVELFDDLALIVPGDSMSGQLWVRNQSGTSALVRVAVTDLVVPSPAFGAAVTLSSTMNGFTYASTLGSLSDCKVVVEPQTIAAGDTARVDFDVLMSSATSGSDAQGETASLGFIVTAHDWAAGPFPDDNGCTSLATGGGGGNAGGTAPSLPYTGTEVLSATFVAIGLVGLGTLFAVLRRKRQDKETRRS</sequence>
<name>A0A387BC46_9MICO</name>
<feature type="transmembrane region" description="Helical" evidence="6">
    <location>
        <begin position="426"/>
        <end position="446"/>
    </location>
</feature>
<dbReference type="AlphaFoldDB" id="A0A387BC46"/>
<organism evidence="8 9">
    <name type="scientific">Protaetiibacter intestinalis</name>
    <dbReference type="NCBI Taxonomy" id="2419774"/>
    <lineage>
        <taxon>Bacteria</taxon>
        <taxon>Bacillati</taxon>
        <taxon>Actinomycetota</taxon>
        <taxon>Actinomycetes</taxon>
        <taxon>Micrococcales</taxon>
        <taxon>Microbacteriaceae</taxon>
        <taxon>Protaetiibacter</taxon>
    </lineage>
</organism>
<dbReference type="EMBL" id="CP032630">
    <property type="protein sequence ID" value="AYF99551.1"/>
    <property type="molecule type" value="Genomic_DNA"/>
</dbReference>
<feature type="compositionally biased region" description="Basic and acidic residues" evidence="5">
    <location>
        <begin position="19"/>
        <end position="32"/>
    </location>
</feature>
<keyword evidence="6" id="KW-0812">Transmembrane</keyword>
<evidence type="ECO:0000259" key="7">
    <source>
        <dbReference type="Pfam" id="PF00746"/>
    </source>
</evidence>
<feature type="compositionally biased region" description="Basic and acidic residues" evidence="5">
    <location>
        <begin position="1"/>
        <end position="12"/>
    </location>
</feature>
<keyword evidence="3" id="KW-0732">Signal</keyword>
<reference evidence="9" key="1">
    <citation type="submission" date="2018-09" db="EMBL/GenBank/DDBJ databases">
        <title>Genome sequencing of strain 2DFWR-13.</title>
        <authorList>
            <person name="Heo J."/>
            <person name="Kim S.-J."/>
            <person name="Kwon S.-W."/>
        </authorList>
    </citation>
    <scope>NUCLEOTIDE SEQUENCE [LARGE SCALE GENOMIC DNA]</scope>
    <source>
        <strain evidence="9">2DFWR-13</strain>
    </source>
</reference>
<evidence type="ECO:0000256" key="2">
    <source>
        <dbReference type="ARBA" id="ARBA00022525"/>
    </source>
</evidence>
<keyword evidence="4" id="KW-0572">Peptidoglycan-anchor</keyword>
<accession>A0A387BC46</accession>